<sequence length="118" mass="13477">MEKNRGIKRLFYALIYSWQGLKSALKHEEAFRQEFIAFVALTIFSLFLDVTAFERLIMISTLVLVMIVEVLNSAIETTIDRVSFDKHKLSGRAKDYGSLAVLMTILIATASWLTILFL</sequence>
<dbReference type="CDD" id="cd14264">
    <property type="entry name" value="DAGK_IM"/>
    <property type="match status" value="1"/>
</dbReference>
<dbReference type="Pfam" id="PF01219">
    <property type="entry name" value="DAGK_prokar"/>
    <property type="match status" value="1"/>
</dbReference>
<evidence type="ECO:0000256" key="20">
    <source>
        <dbReference type="PIRSR" id="PIRSR600829-1"/>
    </source>
</evidence>
<comment type="similarity">
    <text evidence="2 24">Belongs to the bacterial diacylglycerol kinase family.</text>
</comment>
<keyword evidence="14 23" id="KW-0460">Magnesium</keyword>
<dbReference type="GO" id="GO:0005886">
    <property type="term" value="C:plasma membrane"/>
    <property type="evidence" value="ECO:0007669"/>
    <property type="project" value="UniProtKB-SubCell"/>
</dbReference>
<evidence type="ECO:0000313" key="26">
    <source>
        <dbReference type="Proteomes" id="UP000004679"/>
    </source>
</evidence>
<evidence type="ECO:0000256" key="13">
    <source>
        <dbReference type="ARBA" id="ARBA00022840"/>
    </source>
</evidence>
<evidence type="ECO:0000256" key="23">
    <source>
        <dbReference type="PIRSR" id="PIRSR600829-4"/>
    </source>
</evidence>
<keyword evidence="12 24" id="KW-0418">Kinase</keyword>
<dbReference type="EMBL" id="GG657897">
    <property type="protein sequence ID" value="EEF79852.1"/>
    <property type="molecule type" value="Genomic_DNA"/>
</dbReference>
<dbReference type="InterPro" id="IPR033718">
    <property type="entry name" value="DAGK_prok"/>
</dbReference>
<evidence type="ECO:0000256" key="11">
    <source>
        <dbReference type="ARBA" id="ARBA00022741"/>
    </source>
</evidence>
<feature type="binding site" evidence="22">
    <location>
        <position position="76"/>
    </location>
    <ligand>
        <name>ATP</name>
        <dbReference type="ChEBI" id="CHEBI:30616"/>
    </ligand>
</feature>
<keyword evidence="19 24" id="KW-1208">Phospholipid metabolism</keyword>
<dbReference type="AlphaFoldDB" id="C0N5H7"/>
<evidence type="ECO:0000256" key="10">
    <source>
        <dbReference type="ARBA" id="ARBA00022723"/>
    </source>
</evidence>
<keyword evidence="17 24" id="KW-0472">Membrane</keyword>
<evidence type="ECO:0000256" key="17">
    <source>
        <dbReference type="ARBA" id="ARBA00023136"/>
    </source>
</evidence>
<feature type="binding site" evidence="21">
    <location>
        <position position="69"/>
    </location>
    <ligand>
        <name>substrate</name>
    </ligand>
</feature>
<dbReference type="RefSeq" id="WP_008290945.1">
    <property type="nucleotide sequence ID" value="NZ_GG657897.1"/>
</dbReference>
<dbReference type="HOGENOM" id="CLU_112343_3_1_6"/>
<dbReference type="PANTHER" id="PTHR34299:SF1">
    <property type="entry name" value="DIACYLGLYCEROL KINASE"/>
    <property type="match status" value="1"/>
</dbReference>
<gene>
    <name evidence="25" type="ORF">MDMS009_1403</name>
</gene>
<evidence type="ECO:0000256" key="18">
    <source>
        <dbReference type="ARBA" id="ARBA00023209"/>
    </source>
</evidence>
<keyword evidence="5" id="KW-1003">Cell membrane</keyword>
<dbReference type="GO" id="GO:0004143">
    <property type="term" value="F:ATP-dependent diacylglycerol kinase activity"/>
    <property type="evidence" value="ECO:0007669"/>
    <property type="project" value="UniProtKB-EC"/>
</dbReference>
<evidence type="ECO:0000256" key="9">
    <source>
        <dbReference type="ARBA" id="ARBA00022692"/>
    </source>
</evidence>
<evidence type="ECO:0000256" key="19">
    <source>
        <dbReference type="ARBA" id="ARBA00023264"/>
    </source>
</evidence>
<keyword evidence="16 24" id="KW-0443">Lipid metabolism</keyword>
<feature type="binding site" evidence="23">
    <location>
        <position position="76"/>
    </location>
    <ligand>
        <name>a divalent metal cation</name>
        <dbReference type="ChEBI" id="CHEBI:60240"/>
    </ligand>
</feature>
<evidence type="ECO:0000256" key="3">
    <source>
        <dbReference type="ARBA" id="ARBA00012133"/>
    </source>
</evidence>
<proteinExistence type="inferred from homology"/>
<dbReference type="GO" id="GO:0006654">
    <property type="term" value="P:phosphatidic acid biosynthetic process"/>
    <property type="evidence" value="ECO:0007669"/>
    <property type="project" value="InterPro"/>
</dbReference>
<dbReference type="InterPro" id="IPR036945">
    <property type="entry name" value="DAGK_sf"/>
</dbReference>
<feature type="binding site" evidence="21">
    <location>
        <position position="9"/>
    </location>
    <ligand>
        <name>substrate</name>
    </ligand>
</feature>
<evidence type="ECO:0000256" key="4">
    <source>
        <dbReference type="ARBA" id="ARBA00017575"/>
    </source>
</evidence>
<accession>C0N5H7</accession>
<feature type="transmembrane region" description="Helical" evidence="24">
    <location>
        <begin position="31"/>
        <end position="50"/>
    </location>
</feature>
<evidence type="ECO:0000256" key="12">
    <source>
        <dbReference type="ARBA" id="ARBA00022777"/>
    </source>
</evidence>
<evidence type="ECO:0000256" key="15">
    <source>
        <dbReference type="ARBA" id="ARBA00022989"/>
    </source>
</evidence>
<evidence type="ECO:0000256" key="6">
    <source>
        <dbReference type="ARBA" id="ARBA00022516"/>
    </source>
</evidence>
<dbReference type="GO" id="GO:0005524">
    <property type="term" value="F:ATP binding"/>
    <property type="evidence" value="ECO:0007669"/>
    <property type="project" value="UniProtKB-KW"/>
</dbReference>
<feature type="binding site" evidence="22">
    <location>
        <position position="16"/>
    </location>
    <ligand>
        <name>ATP</name>
        <dbReference type="ChEBI" id="CHEBI:30616"/>
    </ligand>
</feature>
<evidence type="ECO:0000256" key="5">
    <source>
        <dbReference type="ARBA" id="ARBA00022475"/>
    </source>
</evidence>
<dbReference type="Proteomes" id="UP000004679">
    <property type="component" value="Unassembled WGS sequence"/>
</dbReference>
<keyword evidence="13 22" id="KW-0067">ATP-binding</keyword>
<evidence type="ECO:0000256" key="14">
    <source>
        <dbReference type="ARBA" id="ARBA00022842"/>
    </source>
</evidence>
<feature type="binding site" evidence="21">
    <location>
        <begin position="30"/>
        <end position="34"/>
    </location>
    <ligand>
        <name>substrate</name>
    </ligand>
</feature>
<feature type="binding site" evidence="22">
    <location>
        <begin position="94"/>
        <end position="95"/>
    </location>
    <ligand>
        <name>ATP</name>
        <dbReference type="ChEBI" id="CHEBI:30616"/>
    </ligand>
</feature>
<keyword evidence="7 24" id="KW-0997">Cell inner membrane</keyword>
<evidence type="ECO:0000313" key="25">
    <source>
        <dbReference type="EMBL" id="EEF79852.1"/>
    </source>
</evidence>
<keyword evidence="10 23" id="KW-0479">Metal-binding</keyword>
<keyword evidence="11 22" id="KW-0547">Nucleotide-binding</keyword>
<evidence type="ECO:0000256" key="24">
    <source>
        <dbReference type="RuleBase" id="RU363065"/>
    </source>
</evidence>
<comment type="cofactor">
    <cofactor evidence="23">
        <name>Mg(2+)</name>
        <dbReference type="ChEBI" id="CHEBI:18420"/>
    </cofactor>
    <text evidence="23">Mn(2+), Zn(2+), Cd(2+) and Co(2+) support activity to lesser extents.</text>
</comment>
<evidence type="ECO:0000256" key="22">
    <source>
        <dbReference type="PIRSR" id="PIRSR600829-3"/>
    </source>
</evidence>
<dbReference type="Gene3D" id="1.10.287.3610">
    <property type="match status" value="1"/>
</dbReference>
<dbReference type="PANTHER" id="PTHR34299">
    <property type="entry name" value="DIACYLGLYCEROL KINASE"/>
    <property type="match status" value="1"/>
</dbReference>
<evidence type="ECO:0000256" key="7">
    <source>
        <dbReference type="ARBA" id="ARBA00022519"/>
    </source>
</evidence>
<keyword evidence="18" id="KW-0594">Phospholipid biosynthesis</keyword>
<organism evidence="25 26">
    <name type="scientific">Methylophaga thiooxydans DMS010</name>
    <dbReference type="NCBI Taxonomy" id="637616"/>
    <lineage>
        <taxon>Bacteria</taxon>
        <taxon>Pseudomonadati</taxon>
        <taxon>Pseudomonadota</taxon>
        <taxon>Gammaproteobacteria</taxon>
        <taxon>Thiotrichales</taxon>
        <taxon>Piscirickettsiaceae</taxon>
        <taxon>Methylophaga</taxon>
    </lineage>
</organism>
<feature type="binding site" evidence="21">
    <location>
        <begin position="13"/>
        <end position="18"/>
    </location>
    <ligand>
        <name>substrate</name>
    </ligand>
</feature>
<feature type="binding site" evidence="22">
    <location>
        <position position="9"/>
    </location>
    <ligand>
        <name>ATP</name>
        <dbReference type="ChEBI" id="CHEBI:30616"/>
    </ligand>
</feature>
<feature type="transmembrane region" description="Helical" evidence="24">
    <location>
        <begin position="56"/>
        <end position="75"/>
    </location>
</feature>
<keyword evidence="9 24" id="KW-0812">Transmembrane</keyword>
<feature type="binding site" evidence="21">
    <location>
        <position position="98"/>
    </location>
    <ligand>
        <name>substrate</name>
    </ligand>
</feature>
<feature type="binding site" evidence="21">
    <location>
        <position position="55"/>
    </location>
    <ligand>
        <name>substrate</name>
    </ligand>
</feature>
<dbReference type="OrthoDB" id="9796011at2"/>
<evidence type="ECO:0000256" key="16">
    <source>
        <dbReference type="ARBA" id="ARBA00023098"/>
    </source>
</evidence>
<comment type="subcellular location">
    <subcellularLocation>
        <location evidence="1 24">Cell inner membrane</location>
        <topology evidence="1 24">Multi-pass membrane protein</topology>
    </subcellularLocation>
</comment>
<evidence type="ECO:0000256" key="8">
    <source>
        <dbReference type="ARBA" id="ARBA00022679"/>
    </source>
</evidence>
<keyword evidence="6" id="KW-0444">Lipid biosynthesis</keyword>
<evidence type="ECO:0000256" key="2">
    <source>
        <dbReference type="ARBA" id="ARBA00005967"/>
    </source>
</evidence>
<dbReference type="GO" id="GO:0046872">
    <property type="term" value="F:metal ion binding"/>
    <property type="evidence" value="ECO:0007669"/>
    <property type="project" value="UniProtKB-KW"/>
</dbReference>
<feature type="binding site" evidence="23">
    <location>
        <position position="28"/>
    </location>
    <ligand>
        <name>a divalent metal cation</name>
        <dbReference type="ChEBI" id="CHEBI:60240"/>
    </ligand>
</feature>
<feature type="active site" description="Proton acceptor" evidence="20">
    <location>
        <position position="69"/>
    </location>
</feature>
<feature type="transmembrane region" description="Helical" evidence="24">
    <location>
        <begin position="96"/>
        <end position="117"/>
    </location>
</feature>
<comment type="catalytic activity">
    <reaction evidence="24">
        <text>a 1,2-diacyl-sn-glycerol + ATP = a 1,2-diacyl-sn-glycero-3-phosphate + ADP + H(+)</text>
        <dbReference type="Rhea" id="RHEA:10272"/>
        <dbReference type="ChEBI" id="CHEBI:15378"/>
        <dbReference type="ChEBI" id="CHEBI:17815"/>
        <dbReference type="ChEBI" id="CHEBI:30616"/>
        <dbReference type="ChEBI" id="CHEBI:58608"/>
        <dbReference type="ChEBI" id="CHEBI:456216"/>
        <dbReference type="EC" id="2.7.1.107"/>
    </reaction>
</comment>
<evidence type="ECO:0000256" key="21">
    <source>
        <dbReference type="PIRSR" id="PIRSR600829-2"/>
    </source>
</evidence>
<name>C0N5H7_9GAMM</name>
<reference evidence="25 26" key="1">
    <citation type="journal article" date="2011" name="J. Bacteriol.">
        <title>Draft genome sequence of the chemolithoheterotrophic, halophilic methylotroph Methylophaga thiooxydans DMS010.</title>
        <authorList>
            <person name="Boden R."/>
            <person name="Ferriera S."/>
            <person name="Johnson J."/>
            <person name="Kelly D.P."/>
            <person name="Murrell J.C."/>
            <person name="Schafer H."/>
        </authorList>
    </citation>
    <scope>NUCLEOTIDE SEQUENCE [LARGE SCALE GENOMIC DNA]</scope>
    <source>
        <strain evidence="25 26">DMS010</strain>
    </source>
</reference>
<keyword evidence="8 24" id="KW-0808">Transferase</keyword>
<keyword evidence="26" id="KW-1185">Reference proteome</keyword>
<protein>
    <recommendedName>
        <fullName evidence="4 24">Diacylglycerol kinase</fullName>
        <ecNumber evidence="3 24">2.7.1.107</ecNumber>
    </recommendedName>
</protein>
<dbReference type="InterPro" id="IPR000829">
    <property type="entry name" value="DAGK"/>
</dbReference>
<comment type="function">
    <text evidence="24">Catalyzes the ATP-dependent phosphorylation of sn-l,2-diacylglycerol (DAG) to phosphatidic acid. Involved in the recycling of diacylglycerol produced as a by-product during membrane-derived oligosaccharide (MDO) biosynthesis.</text>
</comment>
<keyword evidence="15 24" id="KW-1133">Transmembrane helix</keyword>
<dbReference type="EC" id="2.7.1.107" evidence="3 24"/>
<evidence type="ECO:0000256" key="1">
    <source>
        <dbReference type="ARBA" id="ARBA00004429"/>
    </source>
</evidence>
<feature type="binding site" evidence="22">
    <location>
        <position position="28"/>
    </location>
    <ligand>
        <name>ATP</name>
        <dbReference type="ChEBI" id="CHEBI:30616"/>
    </ligand>
</feature>